<sequence>MCLFQYFYLFLEAEIMKSLYTILTLLLCSSVNSIYAQTTLEQVQHMQSTPKHYGVLRTSTPIQIDGKADEDSWQQAAWTDSFIDIEGKHRPHPTYDTKVKMLWDDEYLYLYAQLEEPHVWGNLTERDTIIYHNNDFEVFLKPFNNSPLYYEIEINPLNTVMDLLMPNPYRLGGDALMHWDVKDLKTAVHIEGTLNNPNDTDRYWTVEMAIPFRSLSTYSRRATPKVDDYWQINFSRVQWQHNIIDGRYSRKKQEGKLLHEDNWVWSAIGIINMHFPERWGYIQFLNNQKESTFPVHYLIEKNAWNIFYLQQLYRKSNAHYANSLEDLNSITNILPVANERWSYSFLTNTENSLYQVEVHDKSQGLRATIDNYGNYMLHGR</sequence>
<accession>A0A1I6VN70</accession>
<dbReference type="PANTHER" id="PTHR35532:SF5">
    <property type="entry name" value="CARBOHYDRATE-BINDING DOMAIN-CONTAINING PROTEIN"/>
    <property type="match status" value="1"/>
</dbReference>
<dbReference type="GO" id="GO:0030246">
    <property type="term" value="F:carbohydrate binding"/>
    <property type="evidence" value="ECO:0007669"/>
    <property type="project" value="InterPro"/>
</dbReference>
<reference evidence="2 3" key="1">
    <citation type="submission" date="2016-10" db="EMBL/GenBank/DDBJ databases">
        <authorList>
            <person name="de Groot N.N."/>
        </authorList>
    </citation>
    <scope>NUCLEOTIDE SEQUENCE [LARGE SCALE GENOMIC DNA]</scope>
    <source>
        <strain evidence="2 3">DSM 22789</strain>
    </source>
</reference>
<dbReference type="GO" id="GO:0004553">
    <property type="term" value="F:hydrolase activity, hydrolyzing O-glycosyl compounds"/>
    <property type="evidence" value="ECO:0007669"/>
    <property type="project" value="InterPro"/>
</dbReference>
<evidence type="ECO:0000313" key="3">
    <source>
        <dbReference type="Proteomes" id="UP000198785"/>
    </source>
</evidence>
<dbReference type="AlphaFoldDB" id="A0A1I6VN70"/>
<protein>
    <submittedName>
        <fullName evidence="2">Carbohydrate family 9 binding domain-like</fullName>
    </submittedName>
</protein>
<dbReference type="GO" id="GO:0016052">
    <property type="term" value="P:carbohydrate catabolic process"/>
    <property type="evidence" value="ECO:0007669"/>
    <property type="project" value="InterPro"/>
</dbReference>
<dbReference type="EMBL" id="FOZZ01000015">
    <property type="protein sequence ID" value="SFT14874.1"/>
    <property type="molecule type" value="Genomic_DNA"/>
</dbReference>
<feature type="domain" description="Carbohydrate-binding" evidence="1">
    <location>
        <begin position="64"/>
        <end position="215"/>
    </location>
</feature>
<dbReference type="Pfam" id="PF06452">
    <property type="entry name" value="CBM9_1"/>
    <property type="match status" value="1"/>
</dbReference>
<dbReference type="InterPro" id="IPR010502">
    <property type="entry name" value="Carb-bd_dom_fam9"/>
</dbReference>
<name>A0A1I6VN70_9SPHI</name>
<dbReference type="CDD" id="cd09620">
    <property type="entry name" value="CBM9_like_3"/>
    <property type="match status" value="1"/>
</dbReference>
<dbReference type="PANTHER" id="PTHR35532">
    <property type="entry name" value="SIMILAR TO POLYHYDROXYALKANOATE DEPOLYMERASE"/>
    <property type="match status" value="1"/>
</dbReference>
<dbReference type="Proteomes" id="UP000198785">
    <property type="component" value="Unassembled WGS sequence"/>
</dbReference>
<dbReference type="STRING" id="683125.SAMN05660206_11552"/>
<gene>
    <name evidence="2" type="ORF">SAMN05660206_11552</name>
</gene>
<evidence type="ECO:0000313" key="2">
    <source>
        <dbReference type="EMBL" id="SFT14874.1"/>
    </source>
</evidence>
<proteinExistence type="predicted"/>
<dbReference type="Gene3D" id="2.60.40.1190">
    <property type="match status" value="1"/>
</dbReference>
<evidence type="ECO:0000259" key="1">
    <source>
        <dbReference type="Pfam" id="PF06452"/>
    </source>
</evidence>
<keyword evidence="3" id="KW-1185">Reference proteome</keyword>
<organism evidence="2 3">
    <name type="scientific">Sphingobacterium wenxiniae</name>
    <dbReference type="NCBI Taxonomy" id="683125"/>
    <lineage>
        <taxon>Bacteria</taxon>
        <taxon>Pseudomonadati</taxon>
        <taxon>Bacteroidota</taxon>
        <taxon>Sphingobacteriia</taxon>
        <taxon>Sphingobacteriales</taxon>
        <taxon>Sphingobacteriaceae</taxon>
        <taxon>Sphingobacterium</taxon>
    </lineage>
</organism>
<dbReference type="SUPFAM" id="SSF49344">
    <property type="entry name" value="CBD9-like"/>
    <property type="match status" value="1"/>
</dbReference>